<dbReference type="STRING" id="63737.Npun_R3355"/>
<evidence type="ECO:0000313" key="4">
    <source>
        <dbReference type="Proteomes" id="UP000001191"/>
    </source>
</evidence>
<dbReference type="EMBL" id="CP001037">
    <property type="protein sequence ID" value="ACC81782.1"/>
    <property type="molecule type" value="Genomic_DNA"/>
</dbReference>
<dbReference type="AlphaFoldDB" id="B2J011"/>
<organism evidence="3 4">
    <name type="scientific">Nostoc punctiforme (strain ATCC 29133 / PCC 73102)</name>
    <dbReference type="NCBI Taxonomy" id="63737"/>
    <lineage>
        <taxon>Bacteria</taxon>
        <taxon>Bacillati</taxon>
        <taxon>Cyanobacteriota</taxon>
        <taxon>Cyanophyceae</taxon>
        <taxon>Nostocales</taxon>
        <taxon>Nostocaceae</taxon>
        <taxon>Nostoc</taxon>
    </lineage>
</organism>
<sequence>MSLSPLLLCETLREWGSQKSRIQKSKFKDYNSLLFVMRNPWIVYPKPNPQAHLRLFCFPFAGAGASFFKPWADRLLPQIEVCAVQLPGRENRIKEPLFSQLTPLLQQMIPALLPEFDRPFAFFGHSLGALICFESARQLRQLKHRQPFHLLISARQAPNSPDLHPPIHQLPEAEFFQQVCRFNGTPSVVLQNPRLMKLFVRILRADLAIAETYSYIEEAPLDCPISAFSGLQDEVVLTASLGAWCEQTFSKFQLHTFPGNHFFLKSKQQEILQVISQTLLE</sequence>
<dbReference type="KEGG" id="npu:Npun_R3355"/>
<dbReference type="PANTHER" id="PTHR11487">
    <property type="entry name" value="THIOESTERASE"/>
    <property type="match status" value="1"/>
</dbReference>
<protein>
    <submittedName>
        <fullName evidence="3">Thioesterase</fullName>
        <ecNumber evidence="3">3.1.2.14</ecNumber>
    </submittedName>
</protein>
<dbReference type="InterPro" id="IPR001031">
    <property type="entry name" value="Thioesterase"/>
</dbReference>
<comment type="similarity">
    <text evidence="1">Belongs to the thioesterase family.</text>
</comment>
<dbReference type="PhylomeDB" id="B2J011"/>
<dbReference type="Proteomes" id="UP000001191">
    <property type="component" value="Chromosome"/>
</dbReference>
<feature type="domain" description="Thioesterase" evidence="2">
    <location>
        <begin position="54"/>
        <end position="276"/>
    </location>
</feature>
<reference evidence="3 4" key="2">
    <citation type="journal article" date="2013" name="Plant Physiol.">
        <title>A Nostoc punctiforme Sugar Transporter Necessary to Establish a Cyanobacterium-Plant Symbiosis.</title>
        <authorList>
            <person name="Ekman M."/>
            <person name="Picossi S."/>
            <person name="Campbell E.L."/>
            <person name="Meeks J.C."/>
            <person name="Flores E."/>
        </authorList>
    </citation>
    <scope>NUCLEOTIDE SEQUENCE [LARGE SCALE GENOMIC DNA]</scope>
    <source>
        <strain evidence="4">ATCC 29133 / PCC 73102</strain>
    </source>
</reference>
<accession>B2J011</accession>
<dbReference type="InterPro" id="IPR029058">
    <property type="entry name" value="AB_hydrolase_fold"/>
</dbReference>
<proteinExistence type="inferred from homology"/>
<dbReference type="EnsemblBacteria" id="ACC81782">
    <property type="protein sequence ID" value="ACC81782"/>
    <property type="gene ID" value="Npun_R3355"/>
</dbReference>
<dbReference type="eggNOG" id="COG3208">
    <property type="taxonomic scope" value="Bacteria"/>
</dbReference>
<dbReference type="PANTHER" id="PTHR11487:SF0">
    <property type="entry name" value="S-ACYL FATTY ACID SYNTHASE THIOESTERASE, MEDIUM CHAIN"/>
    <property type="match status" value="1"/>
</dbReference>
<keyword evidence="3" id="KW-0378">Hydrolase</keyword>
<keyword evidence="4" id="KW-1185">Reference proteome</keyword>
<dbReference type="InterPro" id="IPR012223">
    <property type="entry name" value="TEII"/>
</dbReference>
<dbReference type="GO" id="GO:0016297">
    <property type="term" value="F:fatty acyl-[ACP] hydrolase activity"/>
    <property type="evidence" value="ECO:0007669"/>
    <property type="project" value="UniProtKB-EC"/>
</dbReference>
<gene>
    <name evidence="3" type="ordered locus">Npun_R3355</name>
</gene>
<dbReference type="Pfam" id="PF00975">
    <property type="entry name" value="Thioesterase"/>
    <property type="match status" value="1"/>
</dbReference>
<evidence type="ECO:0000256" key="1">
    <source>
        <dbReference type="ARBA" id="ARBA00007169"/>
    </source>
</evidence>
<dbReference type="EC" id="3.1.2.14" evidence="3"/>
<name>B2J011_NOSP7</name>
<dbReference type="SUPFAM" id="SSF53474">
    <property type="entry name" value="alpha/beta-Hydrolases"/>
    <property type="match status" value="1"/>
</dbReference>
<dbReference type="Gene3D" id="3.40.50.1820">
    <property type="entry name" value="alpha/beta hydrolase"/>
    <property type="match status" value="1"/>
</dbReference>
<evidence type="ECO:0000259" key="2">
    <source>
        <dbReference type="Pfam" id="PF00975"/>
    </source>
</evidence>
<reference evidence="4" key="1">
    <citation type="submission" date="2008-04" db="EMBL/GenBank/DDBJ databases">
        <title>Complete sequence of chromosome of Nostoc punctiforme ATCC 29133.</title>
        <authorList>
            <consortium name="US DOE Joint Genome Institute"/>
            <person name="Copeland A."/>
            <person name="Lucas S."/>
            <person name="Lapidus A."/>
            <person name="Glavina del Rio T."/>
            <person name="Dalin E."/>
            <person name="Tice H."/>
            <person name="Pitluck S."/>
            <person name="Chain P."/>
            <person name="Malfatti S."/>
            <person name="Shin M."/>
            <person name="Vergez L."/>
            <person name="Schmutz J."/>
            <person name="Larimer F."/>
            <person name="Land M."/>
            <person name="Hauser L."/>
            <person name="Kyrpides N."/>
            <person name="Kim E."/>
            <person name="Meeks J.C."/>
            <person name="Elhai J."/>
            <person name="Campbell E.L."/>
            <person name="Thiel T."/>
            <person name="Longmire J."/>
            <person name="Potts M."/>
            <person name="Atlas R."/>
        </authorList>
    </citation>
    <scope>NUCLEOTIDE SEQUENCE [LARGE SCALE GENOMIC DNA]</scope>
    <source>
        <strain evidence="4">ATCC 29133 / PCC 73102</strain>
    </source>
</reference>
<dbReference type="GO" id="GO:0008610">
    <property type="term" value="P:lipid biosynthetic process"/>
    <property type="evidence" value="ECO:0007669"/>
    <property type="project" value="TreeGrafter"/>
</dbReference>
<dbReference type="HOGENOM" id="CLU_070456_1_1_3"/>
<evidence type="ECO:0000313" key="3">
    <source>
        <dbReference type="EMBL" id="ACC81782.1"/>
    </source>
</evidence>